<dbReference type="EMBL" id="VCEJ01000002">
    <property type="protein sequence ID" value="TLV02418.1"/>
    <property type="molecule type" value="Genomic_DNA"/>
</dbReference>
<sequence>MHATDISSYIHQFSYWGIFLWFLVIEQLTPIPEEVSLISLGYICIHNHLSLLVAGGVSLAGLLITDNALFYLSVKSRRYTGQLTKNYNGKLLSRLKKDLKTHTTRTLILCALLPKVRFLSPIIAATSGIGWKKFFIVNSLTTLSYVAVYVCSGIIFHHGLARVLSQMQMVQHLVFIGIIVVIFISVLIKFRKYRANP</sequence>
<comment type="caution">
    <text evidence="7">The sequence shown here is derived from an EMBL/GenBank/DDBJ whole genome shotgun (WGS) entry which is preliminary data.</text>
</comment>
<comment type="subcellular location">
    <subcellularLocation>
        <location evidence="1">Cell membrane</location>
        <topology evidence="1">Multi-pass membrane protein</topology>
    </subcellularLocation>
</comment>
<keyword evidence="3 6" id="KW-0812">Transmembrane</keyword>
<dbReference type="RefSeq" id="WP_138363627.1">
    <property type="nucleotide sequence ID" value="NZ_VCEJ01000002.1"/>
</dbReference>
<keyword evidence="4 6" id="KW-1133">Transmembrane helix</keyword>
<dbReference type="OrthoDB" id="1493141at2"/>
<dbReference type="GO" id="GO:0005886">
    <property type="term" value="C:plasma membrane"/>
    <property type="evidence" value="ECO:0007669"/>
    <property type="project" value="UniProtKB-SubCell"/>
</dbReference>
<evidence type="ECO:0000313" key="7">
    <source>
        <dbReference type="EMBL" id="TLV02418.1"/>
    </source>
</evidence>
<dbReference type="AlphaFoldDB" id="A0A5R9L1Y7"/>
<accession>A0A5R9L1Y7</accession>
<dbReference type="Proteomes" id="UP000306402">
    <property type="component" value="Unassembled WGS sequence"/>
</dbReference>
<dbReference type="PANTHER" id="PTHR42709:SF6">
    <property type="entry name" value="UNDECAPRENYL PHOSPHATE TRANSPORTER A"/>
    <property type="match status" value="1"/>
</dbReference>
<dbReference type="InterPro" id="IPR051311">
    <property type="entry name" value="DedA_domain"/>
</dbReference>
<evidence type="ECO:0000256" key="3">
    <source>
        <dbReference type="ARBA" id="ARBA00022692"/>
    </source>
</evidence>
<evidence type="ECO:0000256" key="1">
    <source>
        <dbReference type="ARBA" id="ARBA00004651"/>
    </source>
</evidence>
<keyword evidence="8" id="KW-1185">Reference proteome</keyword>
<evidence type="ECO:0000256" key="2">
    <source>
        <dbReference type="ARBA" id="ARBA00022475"/>
    </source>
</evidence>
<evidence type="ECO:0000256" key="5">
    <source>
        <dbReference type="ARBA" id="ARBA00023136"/>
    </source>
</evidence>
<keyword evidence="2" id="KW-1003">Cell membrane</keyword>
<feature type="transmembrane region" description="Helical" evidence="6">
    <location>
        <begin position="49"/>
        <end position="72"/>
    </location>
</feature>
<feature type="transmembrane region" description="Helical" evidence="6">
    <location>
        <begin position="12"/>
        <end position="29"/>
    </location>
</feature>
<feature type="transmembrane region" description="Helical" evidence="6">
    <location>
        <begin position="135"/>
        <end position="157"/>
    </location>
</feature>
<dbReference type="PANTHER" id="PTHR42709">
    <property type="entry name" value="ALKALINE PHOSPHATASE LIKE PROTEIN"/>
    <property type="match status" value="1"/>
</dbReference>
<feature type="transmembrane region" description="Helical" evidence="6">
    <location>
        <begin position="169"/>
        <end position="188"/>
    </location>
</feature>
<organism evidence="7 8">
    <name type="scientific">Dyadobacter luticola</name>
    <dbReference type="NCBI Taxonomy" id="1979387"/>
    <lineage>
        <taxon>Bacteria</taxon>
        <taxon>Pseudomonadati</taxon>
        <taxon>Bacteroidota</taxon>
        <taxon>Cytophagia</taxon>
        <taxon>Cytophagales</taxon>
        <taxon>Spirosomataceae</taxon>
        <taxon>Dyadobacter</taxon>
    </lineage>
</organism>
<keyword evidence="5 6" id="KW-0472">Membrane</keyword>
<proteinExistence type="predicted"/>
<evidence type="ECO:0000256" key="6">
    <source>
        <dbReference type="SAM" id="Phobius"/>
    </source>
</evidence>
<gene>
    <name evidence="7" type="ORF">FEN17_01935</name>
</gene>
<evidence type="ECO:0000313" key="8">
    <source>
        <dbReference type="Proteomes" id="UP000306402"/>
    </source>
</evidence>
<protein>
    <recommendedName>
        <fullName evidence="9">DedA family protein</fullName>
    </recommendedName>
</protein>
<evidence type="ECO:0008006" key="9">
    <source>
        <dbReference type="Google" id="ProtNLM"/>
    </source>
</evidence>
<evidence type="ECO:0000256" key="4">
    <source>
        <dbReference type="ARBA" id="ARBA00022989"/>
    </source>
</evidence>
<reference evidence="7 8" key="1">
    <citation type="submission" date="2019-05" db="EMBL/GenBank/DDBJ databases">
        <authorList>
            <person name="Qu J.-H."/>
        </authorList>
    </citation>
    <scope>NUCLEOTIDE SEQUENCE [LARGE SCALE GENOMIC DNA]</scope>
    <source>
        <strain evidence="7 8">T17</strain>
    </source>
</reference>
<name>A0A5R9L1Y7_9BACT</name>